<dbReference type="Proteomes" id="UP001556653">
    <property type="component" value="Unassembled WGS sequence"/>
</dbReference>
<dbReference type="PANTHER" id="PTHR43394:SF1">
    <property type="entry name" value="ATP-BINDING CASSETTE SUB-FAMILY B MEMBER 10, MITOCHONDRIAL"/>
    <property type="match status" value="1"/>
</dbReference>
<dbReference type="InterPro" id="IPR036640">
    <property type="entry name" value="ABC1_TM_sf"/>
</dbReference>
<comment type="subcellular location">
    <subcellularLocation>
        <location evidence="1">Cell membrane</location>
        <topology evidence="1">Multi-pass membrane protein</topology>
    </subcellularLocation>
</comment>
<dbReference type="Pfam" id="PF00664">
    <property type="entry name" value="ABC_membrane"/>
    <property type="match status" value="1"/>
</dbReference>
<dbReference type="InterPro" id="IPR039421">
    <property type="entry name" value="Type_1_exporter"/>
</dbReference>
<dbReference type="InterPro" id="IPR011527">
    <property type="entry name" value="ABC1_TM_dom"/>
</dbReference>
<feature type="domain" description="ABC transmembrane type-1" evidence="11">
    <location>
        <begin position="177"/>
        <end position="455"/>
    </location>
</feature>
<dbReference type="PROSITE" id="PS50990">
    <property type="entry name" value="PEPTIDASE_C39"/>
    <property type="match status" value="1"/>
</dbReference>
<feature type="region of interest" description="Disordered" evidence="8">
    <location>
        <begin position="1"/>
        <end position="32"/>
    </location>
</feature>
<evidence type="ECO:0000256" key="8">
    <source>
        <dbReference type="SAM" id="MobiDB-lite"/>
    </source>
</evidence>
<evidence type="ECO:0000256" key="7">
    <source>
        <dbReference type="ARBA" id="ARBA00023136"/>
    </source>
</evidence>
<feature type="compositionally biased region" description="Low complexity" evidence="8">
    <location>
        <begin position="731"/>
        <end position="740"/>
    </location>
</feature>
<comment type="caution">
    <text evidence="13">The sequence shown here is derived from an EMBL/GenBank/DDBJ whole genome shotgun (WGS) entry which is preliminary data.</text>
</comment>
<evidence type="ECO:0000259" key="11">
    <source>
        <dbReference type="PROSITE" id="PS50929"/>
    </source>
</evidence>
<dbReference type="SUPFAM" id="SSF52540">
    <property type="entry name" value="P-loop containing nucleoside triphosphate hydrolases"/>
    <property type="match status" value="1"/>
</dbReference>
<feature type="domain" description="ABC transporter" evidence="10">
    <location>
        <begin position="489"/>
        <end position="724"/>
    </location>
</feature>
<keyword evidence="14" id="KW-1185">Reference proteome</keyword>
<sequence length="740" mass="80165">MASRSLPQQDHAPDDENAEASGGIGTREAVPPSPLETCLLDFAQYLGRPLSLPLLRSGLPEGVEHADQSHLHDIALTAGMQVTEVEHNAGSIDEGDLPALMFDDAGNPAIVVELLDDGEAEVIEPGRPAQPLKLEEQPFYLEAKSFYRIDTDVERLSRRWGWFWRPIVQNKWAYGQVALAAVVTNVLAISTGIFTMVVYDRVLPNGATESLVALTIGVSIALIFDWIVKTLRGQFLDGAGARVDIQVGQRLFDQLLALDLSESRDSVGGLSSVMREFENLRDFFTSATLTALIDLPFIFFFLFVIYLIGGPLAVIPLILVPLVIIVALLTQPFMNQLAAEDFEEGKNKQSVLIETISGLETLKTTNASREMRRRWREAAGRQANSSIKTRILGQLAINVSALAQQISHVGIVAYGAILVSSGQLTMGGIIASVILSGRCMAPLAQLVGVMSRMVQARTSFKALDEFMRRPLDRPLNTKWLAREDLEGAVEFRGVGFTYPGAQTPVLKDVSFNIEAGEKIALLGKIGSGKSTLSRLLLGLYHPQQGAVLVDGSEVRQIDPFDLRHNMAIVMQESWLFSGTIRENIAAGAEQPTDEAILDAARQAGVHDFIADHPQGYDLQISERGEGLSGGQKQAIAIARALVADPAVLILDEPTSMMDMSAEARFVQRLKAVTRDKTLIIITHRTALLELADRVVVLDQGRVVADGPKSILKKGGRKEARSASGTTPQETASASAGEGGG</sequence>
<feature type="transmembrane region" description="Helical" evidence="9">
    <location>
        <begin position="283"/>
        <end position="306"/>
    </location>
</feature>
<dbReference type="PROSITE" id="PS00211">
    <property type="entry name" value="ABC_TRANSPORTER_1"/>
    <property type="match status" value="1"/>
</dbReference>
<keyword evidence="6 9" id="KW-1133">Transmembrane helix</keyword>
<dbReference type="PANTHER" id="PTHR43394">
    <property type="entry name" value="ATP-DEPENDENT PERMEASE MDL1, MITOCHONDRIAL"/>
    <property type="match status" value="1"/>
</dbReference>
<protein>
    <submittedName>
        <fullName evidence="13">Type I secretion system permease/ATPase</fullName>
    </submittedName>
</protein>
<keyword evidence="3" id="KW-0547">Nucleotide-binding</keyword>
<dbReference type="InterPro" id="IPR017871">
    <property type="entry name" value="ABC_transporter-like_CS"/>
</dbReference>
<dbReference type="Gene3D" id="1.20.1560.10">
    <property type="entry name" value="ABC transporter type 1, transmembrane domain"/>
    <property type="match status" value="1"/>
</dbReference>
<feature type="transmembrane region" description="Helical" evidence="9">
    <location>
        <begin position="312"/>
        <end position="330"/>
    </location>
</feature>
<gene>
    <name evidence="13" type="ORF">V6X64_04535</name>
</gene>
<dbReference type="SMART" id="SM00382">
    <property type="entry name" value="AAA"/>
    <property type="match status" value="1"/>
</dbReference>
<keyword evidence="4" id="KW-0378">Hydrolase</keyword>
<evidence type="ECO:0000259" key="10">
    <source>
        <dbReference type="PROSITE" id="PS50893"/>
    </source>
</evidence>
<dbReference type="InterPro" id="IPR005074">
    <property type="entry name" value="Peptidase_C39"/>
</dbReference>
<reference evidence="13 14" key="1">
    <citation type="submission" date="2024-02" db="EMBL/GenBank/DDBJ databases">
        <title>New especies of Spiribacter isolated from saline water.</title>
        <authorList>
            <person name="Leon M.J."/>
            <person name="De La Haba R."/>
            <person name="Sanchez-Porro C."/>
            <person name="Ventosa A."/>
        </authorList>
    </citation>
    <scope>NUCLEOTIDE SEQUENCE [LARGE SCALE GENOMIC DNA]</scope>
    <source>
        <strain evidence="14">ag22IC4-227</strain>
    </source>
</reference>
<dbReference type="InterPro" id="IPR017750">
    <property type="entry name" value="ATPase_T1SS"/>
</dbReference>
<dbReference type="Gene3D" id="3.90.70.10">
    <property type="entry name" value="Cysteine proteinases"/>
    <property type="match status" value="1"/>
</dbReference>
<dbReference type="SUPFAM" id="SSF90123">
    <property type="entry name" value="ABC transporter transmembrane region"/>
    <property type="match status" value="1"/>
</dbReference>
<keyword evidence="7 9" id="KW-0472">Membrane</keyword>
<evidence type="ECO:0000256" key="1">
    <source>
        <dbReference type="ARBA" id="ARBA00004651"/>
    </source>
</evidence>
<dbReference type="CDD" id="cd03245">
    <property type="entry name" value="ABCC_bacteriocin_exporters"/>
    <property type="match status" value="1"/>
</dbReference>
<dbReference type="EMBL" id="JBAKFJ010000001">
    <property type="protein sequence ID" value="MEX0386267.1"/>
    <property type="molecule type" value="Genomic_DNA"/>
</dbReference>
<proteinExistence type="predicted"/>
<keyword evidence="2 9" id="KW-0812">Transmembrane</keyword>
<organism evidence="13 14">
    <name type="scientific">Spiribacter onubensis</name>
    <dbReference type="NCBI Taxonomy" id="3122420"/>
    <lineage>
        <taxon>Bacteria</taxon>
        <taxon>Pseudomonadati</taxon>
        <taxon>Pseudomonadota</taxon>
        <taxon>Gammaproteobacteria</taxon>
        <taxon>Chromatiales</taxon>
        <taxon>Ectothiorhodospiraceae</taxon>
        <taxon>Spiribacter</taxon>
    </lineage>
</organism>
<dbReference type="InterPro" id="IPR003439">
    <property type="entry name" value="ABC_transporter-like_ATP-bd"/>
</dbReference>
<dbReference type="CDD" id="cd18587">
    <property type="entry name" value="ABC_6TM_LapB_like"/>
    <property type="match status" value="1"/>
</dbReference>
<feature type="region of interest" description="Disordered" evidence="8">
    <location>
        <begin position="707"/>
        <end position="740"/>
    </location>
</feature>
<dbReference type="Gene3D" id="3.40.50.300">
    <property type="entry name" value="P-loop containing nucleotide triphosphate hydrolases"/>
    <property type="match status" value="1"/>
</dbReference>
<dbReference type="RefSeq" id="WP_367966743.1">
    <property type="nucleotide sequence ID" value="NZ_JBAKFJ010000001.1"/>
</dbReference>
<accession>A0ABV3S805</accession>
<dbReference type="PROSITE" id="PS50929">
    <property type="entry name" value="ABC_TM1F"/>
    <property type="match status" value="1"/>
</dbReference>
<dbReference type="InterPro" id="IPR003593">
    <property type="entry name" value="AAA+_ATPase"/>
</dbReference>
<evidence type="ECO:0000256" key="3">
    <source>
        <dbReference type="ARBA" id="ARBA00022741"/>
    </source>
</evidence>
<feature type="transmembrane region" description="Helical" evidence="9">
    <location>
        <begin position="177"/>
        <end position="199"/>
    </location>
</feature>
<keyword evidence="5" id="KW-0067">ATP-binding</keyword>
<evidence type="ECO:0000256" key="2">
    <source>
        <dbReference type="ARBA" id="ARBA00022692"/>
    </source>
</evidence>
<evidence type="ECO:0000313" key="13">
    <source>
        <dbReference type="EMBL" id="MEX0386267.1"/>
    </source>
</evidence>
<evidence type="ECO:0000259" key="12">
    <source>
        <dbReference type="PROSITE" id="PS50990"/>
    </source>
</evidence>
<dbReference type="Pfam" id="PF00005">
    <property type="entry name" value="ABC_tran"/>
    <property type="match status" value="1"/>
</dbReference>
<evidence type="ECO:0000256" key="5">
    <source>
        <dbReference type="ARBA" id="ARBA00022840"/>
    </source>
</evidence>
<feature type="transmembrane region" description="Helical" evidence="9">
    <location>
        <begin position="211"/>
        <end position="228"/>
    </location>
</feature>
<evidence type="ECO:0000313" key="14">
    <source>
        <dbReference type="Proteomes" id="UP001556653"/>
    </source>
</evidence>
<dbReference type="InterPro" id="IPR027417">
    <property type="entry name" value="P-loop_NTPase"/>
</dbReference>
<evidence type="ECO:0000256" key="9">
    <source>
        <dbReference type="SAM" id="Phobius"/>
    </source>
</evidence>
<dbReference type="PROSITE" id="PS50893">
    <property type="entry name" value="ABC_TRANSPORTER_2"/>
    <property type="match status" value="1"/>
</dbReference>
<dbReference type="NCBIfam" id="TIGR03375">
    <property type="entry name" value="type_I_sec_LssB"/>
    <property type="match status" value="1"/>
</dbReference>
<feature type="domain" description="Peptidase C39" evidence="12">
    <location>
        <begin position="28"/>
        <end position="150"/>
    </location>
</feature>
<name>A0ABV3S805_9GAMM</name>
<evidence type="ECO:0000256" key="4">
    <source>
        <dbReference type="ARBA" id="ARBA00022801"/>
    </source>
</evidence>
<evidence type="ECO:0000256" key="6">
    <source>
        <dbReference type="ARBA" id="ARBA00022989"/>
    </source>
</evidence>